<feature type="domain" description="Methyltransferase type 11" evidence="2">
    <location>
        <begin position="61"/>
        <end position="154"/>
    </location>
</feature>
<dbReference type="InterPro" id="IPR050447">
    <property type="entry name" value="Erg6_SMT_methyltransf"/>
</dbReference>
<dbReference type="InterPro" id="IPR029063">
    <property type="entry name" value="SAM-dependent_MTases_sf"/>
</dbReference>
<gene>
    <name evidence="3" type="ORF">GFB56_07610</name>
</gene>
<evidence type="ECO:0000313" key="4">
    <source>
        <dbReference type="Proteomes" id="UP000744980"/>
    </source>
</evidence>
<dbReference type="InterPro" id="IPR013216">
    <property type="entry name" value="Methyltransf_11"/>
</dbReference>
<proteinExistence type="predicted"/>
<protein>
    <submittedName>
        <fullName evidence="3">Methyltransferase domain-containing protein</fullName>
    </submittedName>
</protein>
<sequence length="281" mass="30333">MSTSAALADQNHQPAVDFGALKARQQNAWSSGDYAVVGTTLQIVGESLCEALDLRAGSKVLDVAAGNGNGALAAARRWCDVTATDYVPALLERARERAKADRLSITFQEADAENLPFADQSFDTVLSIFGVMFTPDQERAAGELLRVCKRGGSIGLANWTPDGFIGQVFKTIGRHVPTPAGARSPALWGSRPRLEELFPATSASVAAMPRQFVFRYKSPEHWLEVFRTFYGPVLKTFAALEPAGQDALATDLLALVARFNRADGGTMVVPSEYQEVVVTRL</sequence>
<dbReference type="GO" id="GO:0008757">
    <property type="term" value="F:S-adenosylmethionine-dependent methyltransferase activity"/>
    <property type="evidence" value="ECO:0007669"/>
    <property type="project" value="InterPro"/>
</dbReference>
<keyword evidence="1" id="KW-0808">Transferase</keyword>
<dbReference type="SUPFAM" id="SSF53335">
    <property type="entry name" value="S-adenosyl-L-methionine-dependent methyltransferases"/>
    <property type="match status" value="1"/>
</dbReference>
<dbReference type="AlphaFoldDB" id="A0AAW4FHJ2"/>
<dbReference type="PANTHER" id="PTHR44068">
    <property type="entry name" value="ZGC:194242"/>
    <property type="match status" value="1"/>
</dbReference>
<reference evidence="3 4" key="1">
    <citation type="submission" date="2020-01" db="EMBL/GenBank/DDBJ databases">
        <title>Draft genome assembly of Ensifer adhaerens T173.</title>
        <authorList>
            <person name="Craig J.E."/>
            <person name="Stinchcombe J.R."/>
        </authorList>
    </citation>
    <scope>NUCLEOTIDE SEQUENCE [LARGE SCALE GENOMIC DNA]</scope>
    <source>
        <strain evidence="3 4">T173</strain>
    </source>
</reference>
<comment type="caution">
    <text evidence="3">The sequence shown here is derived from an EMBL/GenBank/DDBJ whole genome shotgun (WGS) entry which is preliminary data.</text>
</comment>
<keyword evidence="4" id="KW-1185">Reference proteome</keyword>
<evidence type="ECO:0000259" key="2">
    <source>
        <dbReference type="Pfam" id="PF08241"/>
    </source>
</evidence>
<evidence type="ECO:0000256" key="1">
    <source>
        <dbReference type="ARBA" id="ARBA00022679"/>
    </source>
</evidence>
<keyword evidence="3" id="KW-0489">Methyltransferase</keyword>
<dbReference type="GO" id="GO:0032259">
    <property type="term" value="P:methylation"/>
    <property type="evidence" value="ECO:0007669"/>
    <property type="project" value="UniProtKB-KW"/>
</dbReference>
<dbReference type="Gene3D" id="3.40.50.150">
    <property type="entry name" value="Vaccinia Virus protein VP39"/>
    <property type="match status" value="1"/>
</dbReference>
<dbReference type="RefSeq" id="WP_057225794.1">
    <property type="nucleotide sequence ID" value="NZ_CP083374.1"/>
</dbReference>
<name>A0AAW4FHJ2_9HYPH</name>
<organism evidence="3 4">
    <name type="scientific">Ensifer canadensis</name>
    <dbReference type="NCBI Taxonomy" id="555315"/>
    <lineage>
        <taxon>Bacteria</taxon>
        <taxon>Pseudomonadati</taxon>
        <taxon>Pseudomonadota</taxon>
        <taxon>Alphaproteobacteria</taxon>
        <taxon>Hyphomicrobiales</taxon>
        <taxon>Rhizobiaceae</taxon>
        <taxon>Sinorhizobium/Ensifer group</taxon>
        <taxon>Ensifer</taxon>
    </lineage>
</organism>
<accession>A0AAW4FHJ2</accession>
<dbReference type="EMBL" id="WXFA01000003">
    <property type="protein sequence ID" value="MBM3090679.1"/>
    <property type="molecule type" value="Genomic_DNA"/>
</dbReference>
<evidence type="ECO:0000313" key="3">
    <source>
        <dbReference type="EMBL" id="MBM3090679.1"/>
    </source>
</evidence>
<dbReference type="Pfam" id="PF08241">
    <property type="entry name" value="Methyltransf_11"/>
    <property type="match status" value="1"/>
</dbReference>
<dbReference type="Proteomes" id="UP000744980">
    <property type="component" value="Unassembled WGS sequence"/>
</dbReference>
<dbReference type="CDD" id="cd02440">
    <property type="entry name" value="AdoMet_MTases"/>
    <property type="match status" value="1"/>
</dbReference>
<dbReference type="PANTHER" id="PTHR44068:SF11">
    <property type="entry name" value="GERANYL DIPHOSPHATE 2-C-METHYLTRANSFERASE"/>
    <property type="match status" value="1"/>
</dbReference>